<dbReference type="EMBL" id="JBFMKM010000018">
    <property type="protein sequence ID" value="KAL1296571.1"/>
    <property type="molecule type" value="Genomic_DNA"/>
</dbReference>
<dbReference type="GeneID" id="95973772"/>
<feature type="compositionally biased region" description="Low complexity" evidence="1">
    <location>
        <begin position="391"/>
        <end position="408"/>
    </location>
</feature>
<dbReference type="SUPFAM" id="SSF52047">
    <property type="entry name" value="RNI-like"/>
    <property type="match status" value="1"/>
</dbReference>
<gene>
    <name evidence="2" type="ORF">AAFC00_000069</name>
</gene>
<evidence type="ECO:0000256" key="1">
    <source>
        <dbReference type="SAM" id="MobiDB-lite"/>
    </source>
</evidence>
<dbReference type="RefSeq" id="XP_069196253.1">
    <property type="nucleotide sequence ID" value="XM_069347440.1"/>
</dbReference>
<dbReference type="InterPro" id="IPR036047">
    <property type="entry name" value="F-box-like_dom_sf"/>
</dbReference>
<evidence type="ECO:0000313" key="2">
    <source>
        <dbReference type="EMBL" id="KAL1296571.1"/>
    </source>
</evidence>
<sequence>MVSRLSEKTYNRLRRDVPPEVLAVSPVSTHPGMQGARGLSLPLNVIASIISYIDDTADIARVTRTCRLMYYMTLPQLYTKVTLRSYPELQFIDGKPAGFGSGSPFTMALNGLATSNSAALVNDFHISGTWEDAHIDEYTVGRVPDSTMLLGIALRAAIDKMVNLKSFRWELDMKPLKTIYQGLASRNALVSLDIRFPSCRDPRPIIMLPPLPSLRNLRVSNIDPVCYPDDISLLLLHSKQLRILRLQWSPRMREAAEPSINLRAYFSRCLEAQYKIPLEHFALSNFYGINTGDLKEIGDPNTLRSTALINCFGGAGGAAATIFVDDSWKNIPDGKVFQNLKAFRVSEPSESHAKIVGTFSGLEELYFVNTPSQHMKRASSSTTLVTDSPRSTATPASVSSYSSISQSPIRSSDQAGVALCAEYLHVLFTKHGHSLKKLLLSNQWALSGTQIAELVSSCPKLEQLGLGLSEDEPGAMRLVAPFLRNVTALRILSNEWLEKAMAIDSDLRDTMNWTSNDPIYWRIPLNSRMKWAGIGDRVFRIGKAVQRTDDDGRLEWRKEVWPATLDDVKHIEIWNLDCNDI</sequence>
<keyword evidence="3" id="KW-1185">Reference proteome</keyword>
<feature type="compositionally biased region" description="Polar residues" evidence="1">
    <location>
        <begin position="378"/>
        <end position="390"/>
    </location>
</feature>
<accession>A0ABR3P1N1</accession>
<dbReference type="SUPFAM" id="SSF81383">
    <property type="entry name" value="F-box domain"/>
    <property type="match status" value="1"/>
</dbReference>
<evidence type="ECO:0008006" key="4">
    <source>
        <dbReference type="Google" id="ProtNLM"/>
    </source>
</evidence>
<name>A0ABR3P1N1_9PEZI</name>
<protein>
    <recommendedName>
        <fullName evidence="4">F-box domain-containing protein</fullName>
    </recommendedName>
</protein>
<organism evidence="2 3">
    <name type="scientific">Neodothiora populina</name>
    <dbReference type="NCBI Taxonomy" id="2781224"/>
    <lineage>
        <taxon>Eukaryota</taxon>
        <taxon>Fungi</taxon>
        <taxon>Dikarya</taxon>
        <taxon>Ascomycota</taxon>
        <taxon>Pezizomycotina</taxon>
        <taxon>Dothideomycetes</taxon>
        <taxon>Dothideomycetidae</taxon>
        <taxon>Dothideales</taxon>
        <taxon>Dothioraceae</taxon>
        <taxon>Neodothiora</taxon>
    </lineage>
</organism>
<feature type="region of interest" description="Disordered" evidence="1">
    <location>
        <begin position="378"/>
        <end position="408"/>
    </location>
</feature>
<evidence type="ECO:0000313" key="3">
    <source>
        <dbReference type="Proteomes" id="UP001562354"/>
    </source>
</evidence>
<proteinExistence type="predicted"/>
<comment type="caution">
    <text evidence="2">The sequence shown here is derived from an EMBL/GenBank/DDBJ whole genome shotgun (WGS) entry which is preliminary data.</text>
</comment>
<dbReference type="Proteomes" id="UP001562354">
    <property type="component" value="Unassembled WGS sequence"/>
</dbReference>
<reference evidence="2 3" key="1">
    <citation type="submission" date="2024-07" db="EMBL/GenBank/DDBJ databases">
        <title>Draft sequence of the Neodothiora populina.</title>
        <authorList>
            <person name="Drown D.D."/>
            <person name="Schuette U.S."/>
            <person name="Buechlein A.B."/>
            <person name="Rusch D.R."/>
            <person name="Winton L.W."/>
            <person name="Adams G.A."/>
        </authorList>
    </citation>
    <scope>NUCLEOTIDE SEQUENCE [LARGE SCALE GENOMIC DNA]</scope>
    <source>
        <strain evidence="2 3">CPC 39397</strain>
    </source>
</reference>